<feature type="non-terminal residue" evidence="3">
    <location>
        <position position="66"/>
    </location>
</feature>
<dbReference type="SUPFAM" id="SSF55008">
    <property type="entry name" value="HMA, heavy metal-associated domain"/>
    <property type="match status" value="1"/>
</dbReference>
<dbReference type="PANTHER" id="PTHR46594">
    <property type="entry name" value="P-TYPE CATION-TRANSPORTING ATPASE"/>
    <property type="match status" value="1"/>
</dbReference>
<dbReference type="AlphaFoldDB" id="X1FCG9"/>
<dbReference type="InterPro" id="IPR006121">
    <property type="entry name" value="HMA_dom"/>
</dbReference>
<evidence type="ECO:0000256" key="1">
    <source>
        <dbReference type="ARBA" id="ARBA00022723"/>
    </source>
</evidence>
<gene>
    <name evidence="3" type="ORF">S01H4_53588</name>
</gene>
<keyword evidence="1" id="KW-0479">Metal-binding</keyword>
<dbReference type="InterPro" id="IPR036163">
    <property type="entry name" value="HMA_dom_sf"/>
</dbReference>
<accession>X1FCG9</accession>
<dbReference type="GO" id="GO:0046872">
    <property type="term" value="F:metal ion binding"/>
    <property type="evidence" value="ECO:0007669"/>
    <property type="project" value="UniProtKB-KW"/>
</dbReference>
<comment type="caution">
    <text evidence="3">The sequence shown here is derived from an EMBL/GenBank/DDBJ whole genome shotgun (WGS) entry which is preliminary data.</text>
</comment>
<dbReference type="InterPro" id="IPR017969">
    <property type="entry name" value="Heavy-metal-associated_CS"/>
</dbReference>
<feature type="domain" description="HMA" evidence="2">
    <location>
        <begin position="6"/>
        <end position="66"/>
    </location>
</feature>
<protein>
    <recommendedName>
        <fullName evidence="2">HMA domain-containing protein</fullName>
    </recommendedName>
</protein>
<dbReference type="PANTHER" id="PTHR46594:SF4">
    <property type="entry name" value="P-TYPE CATION-TRANSPORTING ATPASE"/>
    <property type="match status" value="1"/>
</dbReference>
<dbReference type="CDD" id="cd00371">
    <property type="entry name" value="HMA"/>
    <property type="match status" value="1"/>
</dbReference>
<dbReference type="Gene3D" id="3.30.70.100">
    <property type="match status" value="1"/>
</dbReference>
<evidence type="ECO:0000259" key="2">
    <source>
        <dbReference type="PROSITE" id="PS50846"/>
    </source>
</evidence>
<evidence type="ECO:0000313" key="3">
    <source>
        <dbReference type="EMBL" id="GAH18438.1"/>
    </source>
</evidence>
<dbReference type="Pfam" id="PF00403">
    <property type="entry name" value="HMA"/>
    <property type="match status" value="1"/>
</dbReference>
<reference evidence="3" key="1">
    <citation type="journal article" date="2014" name="Front. Microbiol.">
        <title>High frequency of phylogenetically diverse reductive dehalogenase-homologous genes in deep subseafloor sedimentary metagenomes.</title>
        <authorList>
            <person name="Kawai M."/>
            <person name="Futagami T."/>
            <person name="Toyoda A."/>
            <person name="Takaki Y."/>
            <person name="Nishi S."/>
            <person name="Hori S."/>
            <person name="Arai W."/>
            <person name="Tsubouchi T."/>
            <person name="Morono Y."/>
            <person name="Uchiyama I."/>
            <person name="Ito T."/>
            <person name="Fujiyama A."/>
            <person name="Inagaki F."/>
            <person name="Takami H."/>
        </authorList>
    </citation>
    <scope>NUCLEOTIDE SEQUENCE</scope>
    <source>
        <strain evidence="3">Expedition CK06-06</strain>
    </source>
</reference>
<sequence length="66" mass="7312">MAETKEDINLKLSGLTCANCAIKIEKKLNSLEGVNKAVVNFANEEATVEYDPKTTNYTTFKEAIKD</sequence>
<dbReference type="PRINTS" id="PR00946">
    <property type="entry name" value="HGSCAVENGER"/>
</dbReference>
<dbReference type="PROSITE" id="PS50846">
    <property type="entry name" value="HMA_2"/>
    <property type="match status" value="1"/>
</dbReference>
<dbReference type="EMBL" id="BART01030755">
    <property type="protein sequence ID" value="GAH18438.1"/>
    <property type="molecule type" value="Genomic_DNA"/>
</dbReference>
<organism evidence="3">
    <name type="scientific">marine sediment metagenome</name>
    <dbReference type="NCBI Taxonomy" id="412755"/>
    <lineage>
        <taxon>unclassified sequences</taxon>
        <taxon>metagenomes</taxon>
        <taxon>ecological metagenomes</taxon>
    </lineage>
</organism>
<dbReference type="PROSITE" id="PS01047">
    <property type="entry name" value="HMA_1"/>
    <property type="match status" value="1"/>
</dbReference>
<dbReference type="InterPro" id="IPR001802">
    <property type="entry name" value="MerP/CopZ"/>
</dbReference>
<proteinExistence type="predicted"/>
<name>X1FCG9_9ZZZZ</name>
<dbReference type="FunFam" id="3.30.70.100:FF:000005">
    <property type="entry name" value="Copper-exporting P-type ATPase A"/>
    <property type="match status" value="1"/>
</dbReference>